<dbReference type="Proteomes" id="UP001501844">
    <property type="component" value="Unassembled WGS sequence"/>
</dbReference>
<feature type="compositionally biased region" description="Low complexity" evidence="1">
    <location>
        <begin position="230"/>
        <end position="241"/>
    </location>
</feature>
<organism evidence="4 5">
    <name type="scientific">Nibribacter koreensis</name>
    <dbReference type="NCBI Taxonomy" id="1084519"/>
    <lineage>
        <taxon>Bacteria</taxon>
        <taxon>Pseudomonadati</taxon>
        <taxon>Bacteroidota</taxon>
        <taxon>Cytophagia</taxon>
        <taxon>Cytophagales</taxon>
        <taxon>Hymenobacteraceae</taxon>
        <taxon>Nibribacter</taxon>
    </lineage>
</organism>
<evidence type="ECO:0000256" key="2">
    <source>
        <dbReference type="SAM" id="SignalP"/>
    </source>
</evidence>
<dbReference type="Gene3D" id="2.160.20.120">
    <property type="match status" value="1"/>
</dbReference>
<evidence type="ECO:0000313" key="5">
    <source>
        <dbReference type="Proteomes" id="UP001501844"/>
    </source>
</evidence>
<feature type="domain" description="Putative auto-transporter adhesin head GIN" evidence="3">
    <location>
        <begin position="38"/>
        <end position="225"/>
    </location>
</feature>
<dbReference type="PANTHER" id="PTHR39200">
    <property type="entry name" value="HYPOTHETICAL EXPORTED PROTEIN"/>
    <property type="match status" value="1"/>
</dbReference>
<evidence type="ECO:0000313" key="4">
    <source>
        <dbReference type="EMBL" id="GAA4308958.1"/>
    </source>
</evidence>
<feature type="signal peptide" evidence="2">
    <location>
        <begin position="1"/>
        <end position="20"/>
    </location>
</feature>
<gene>
    <name evidence="4" type="ORF">GCM10023183_25880</name>
</gene>
<dbReference type="EMBL" id="BAABGX010000002">
    <property type="protein sequence ID" value="GAA4308958.1"/>
    <property type="molecule type" value="Genomic_DNA"/>
</dbReference>
<dbReference type="RefSeq" id="WP_345166811.1">
    <property type="nucleotide sequence ID" value="NZ_BAABGX010000002.1"/>
</dbReference>
<name>A0ABP8FQY6_9BACT</name>
<feature type="region of interest" description="Disordered" evidence="1">
    <location>
        <begin position="213"/>
        <end position="241"/>
    </location>
</feature>
<proteinExistence type="predicted"/>
<keyword evidence="5" id="KW-1185">Reference proteome</keyword>
<accession>A0ABP8FQY6</accession>
<evidence type="ECO:0000259" key="3">
    <source>
        <dbReference type="Pfam" id="PF10988"/>
    </source>
</evidence>
<sequence>MKRHSLLTALLLVALATTLASFKFSTVLREQEDRNVGAFTKISLGYPAHVELRKGNSHSVRVEGDKDQLDMLITEVKDGRLYIRRKDTGSWISWGSDDKKRVNIYITTPVVEAVSVSGSGKLVSKDTFKGERMDLAVSGSGSITLQADVDNLSSKISGSGNIYLKGESNHAMASISGSGSLKGYEFETKEATVKISGSGSCEIKAKDSLKSTISGSGRVSYEGSPRIDSRVSGSGSVKRRS</sequence>
<reference evidence="5" key="1">
    <citation type="journal article" date="2019" name="Int. J. Syst. Evol. Microbiol.">
        <title>The Global Catalogue of Microorganisms (GCM) 10K type strain sequencing project: providing services to taxonomists for standard genome sequencing and annotation.</title>
        <authorList>
            <consortium name="The Broad Institute Genomics Platform"/>
            <consortium name="The Broad Institute Genome Sequencing Center for Infectious Disease"/>
            <person name="Wu L."/>
            <person name="Ma J."/>
        </authorList>
    </citation>
    <scope>NUCLEOTIDE SEQUENCE [LARGE SCALE GENOMIC DNA]</scope>
    <source>
        <strain evidence="5">JCM 17917</strain>
    </source>
</reference>
<protein>
    <submittedName>
        <fullName evidence="4">Head GIN domain-containing protein</fullName>
    </submittedName>
</protein>
<comment type="caution">
    <text evidence="4">The sequence shown here is derived from an EMBL/GenBank/DDBJ whole genome shotgun (WGS) entry which is preliminary data.</text>
</comment>
<dbReference type="Pfam" id="PF10988">
    <property type="entry name" value="DUF2807"/>
    <property type="match status" value="1"/>
</dbReference>
<dbReference type="InterPro" id="IPR021255">
    <property type="entry name" value="DUF2807"/>
</dbReference>
<keyword evidence="2" id="KW-0732">Signal</keyword>
<dbReference type="PANTHER" id="PTHR39200:SF1">
    <property type="entry name" value="AUTO-TRANSPORTER ADHESIN HEAD GIN DOMAIN-CONTAINING PROTEIN-RELATED"/>
    <property type="match status" value="1"/>
</dbReference>
<feature type="chain" id="PRO_5047043922" evidence="2">
    <location>
        <begin position="21"/>
        <end position="241"/>
    </location>
</feature>
<evidence type="ECO:0000256" key="1">
    <source>
        <dbReference type="SAM" id="MobiDB-lite"/>
    </source>
</evidence>